<comment type="caution">
    <text evidence="1">The sequence shown here is derived from an EMBL/GenBank/DDBJ whole genome shotgun (WGS) entry which is preliminary data.</text>
</comment>
<dbReference type="Pfam" id="PF05159">
    <property type="entry name" value="Capsule_synth"/>
    <property type="match status" value="4"/>
</dbReference>
<proteinExistence type="predicted"/>
<protein>
    <submittedName>
        <fullName evidence="1">Capsular polysaccharide biosynthesis protein</fullName>
    </submittedName>
</protein>
<dbReference type="CDD" id="cd16439">
    <property type="entry name" value="beta_Kdo_transferase_KpsC_2"/>
    <property type="match status" value="1"/>
</dbReference>
<reference evidence="2" key="1">
    <citation type="journal article" date="2019" name="Int. J. Syst. Evol. Microbiol.">
        <title>The Global Catalogue of Microorganisms (GCM) 10K type strain sequencing project: providing services to taxonomists for standard genome sequencing and annotation.</title>
        <authorList>
            <consortium name="The Broad Institute Genomics Platform"/>
            <consortium name="The Broad Institute Genome Sequencing Center for Infectious Disease"/>
            <person name="Wu L."/>
            <person name="Ma J."/>
        </authorList>
    </citation>
    <scope>NUCLEOTIDE SEQUENCE [LARGE SCALE GENOMIC DNA]</scope>
    <source>
        <strain evidence="2">KCTC 32465</strain>
    </source>
</reference>
<dbReference type="InterPro" id="IPR007833">
    <property type="entry name" value="Capsule_polysaccharide_synth"/>
</dbReference>
<name>A0ABQ3D3P0_9RHOB</name>
<dbReference type="EMBL" id="BMZF01000005">
    <property type="protein sequence ID" value="GHA54246.1"/>
    <property type="molecule type" value="Genomic_DNA"/>
</dbReference>
<organism evidence="1 2">
    <name type="scientific">Paramylibacter ulvae</name>
    <dbReference type="NCBI Taxonomy" id="1651968"/>
    <lineage>
        <taxon>Bacteria</taxon>
        <taxon>Pseudomonadati</taxon>
        <taxon>Pseudomonadota</taxon>
        <taxon>Alphaproteobacteria</taxon>
        <taxon>Rhodobacterales</taxon>
        <taxon>Paracoccaceae</taxon>
        <taxon>Paramylibacter</taxon>
    </lineage>
</organism>
<keyword evidence="2" id="KW-1185">Reference proteome</keyword>
<dbReference type="CDD" id="cd16440">
    <property type="entry name" value="beta_Kdo_transferase_KpsC_1"/>
    <property type="match status" value="1"/>
</dbReference>
<sequence length="650" mass="72922">MRIGIPRKHRDSVGVWGRKNTYRRGQRMAQWRSVPMVTVEDGFVRSIRTGRQGEAGLSVIIDKSGVYFATDKASDLHDLILSADTMRPLELERAKTGIQSLRETHLTKYNANDLSPPVLPDEFVLVIDQTRGDASITLGGGDANTFASMLLMARTEHPDKTILIKTHPETNAGKRKGHFQKSDIDANSILFDDACSPWHLFDRASAIYCVTSQMGVEAIFAGKKPIVFGRPFYAGWGLSDDRNPDQTQHEKRSAEQLFWAAYLRYTRWYDPYFDRASDFFKTAQVMIARRRAWIVARKPVVAYGMRMWKRGFLRRYLSAANSEIRFTSDPIIAVNLARENQAQLHVWAGKEPATMAGEAARQNVPLIRVEDGFLRSGGLGAALVRPASLVFDDLGIYYDPKRESRLEYHINHSAKLNAQQCERARKIRQAYVKLGLSKYNLQGARLDINPTGRQKVILIPGQVEDDASILTGAGDIRTNKDLVWATRQMYPNDYLIYKPHPDVAAGLRNGVVEREILNGLVNKIATDVDISSLLGQVDRVATITSLTGFEALLHGKKVTCFGTPFYAGWGLTDDHISAPARRVARPSLDQLVHASLIDYPMYWDPVTGAPCPIEIVVERFEKKQFGKSGAGVRTLSKLQGVFASYAHLWR</sequence>
<evidence type="ECO:0000313" key="1">
    <source>
        <dbReference type="EMBL" id="GHA54246.1"/>
    </source>
</evidence>
<gene>
    <name evidence="1" type="primary">kpsC</name>
    <name evidence="1" type="ORF">GCM10008927_20050</name>
</gene>
<evidence type="ECO:0000313" key="2">
    <source>
        <dbReference type="Proteomes" id="UP000634455"/>
    </source>
</evidence>
<dbReference type="Proteomes" id="UP000634455">
    <property type="component" value="Unassembled WGS sequence"/>
</dbReference>
<accession>A0ABQ3D3P0</accession>